<keyword evidence="2" id="KW-0238">DNA-binding</keyword>
<feature type="domain" description="HTH hxlR-type" evidence="5">
    <location>
        <begin position="196"/>
        <end position="295"/>
    </location>
</feature>
<evidence type="ECO:0000256" key="3">
    <source>
        <dbReference type="ARBA" id="ARBA00023163"/>
    </source>
</evidence>
<evidence type="ECO:0000256" key="4">
    <source>
        <dbReference type="SAM" id="MobiDB-lite"/>
    </source>
</evidence>
<dbReference type="GO" id="GO:0003677">
    <property type="term" value="F:DNA binding"/>
    <property type="evidence" value="ECO:0007669"/>
    <property type="project" value="UniProtKB-KW"/>
</dbReference>
<dbReference type="InterPro" id="IPR036390">
    <property type="entry name" value="WH_DNA-bd_sf"/>
</dbReference>
<sequence>MRLAAATKQGRRPKAGKDTPSVRIIQKPPVLTERNCSVARTVGILSDAWAFLVIREGFFGARRFEEFRSALEISRATLTDRLRRLTREGIFREISYSETSSRVEYKLTKSGIDLYPTFMALMQFGDRWLADPKGAPLQLIHEGCNCVSKPFVSCSCCHEHVVARKVSYRDGPGAGKTPIEPSRRSRRTADDFMRGRPSSVSRALEVIGDRWSFLVIREAFFGARRFDKLQVELNIASNILTDRLARLVERGVFKKRKYQSLPERFEYLLTPMGMDLYGPLIMMMAWGDKWRAEGKPPLILRHLDCGKDFTPTVICNRCGEPIHATSMKYRMRYNPDKFGGTKSGRAVPGRV</sequence>
<evidence type="ECO:0000256" key="2">
    <source>
        <dbReference type="ARBA" id="ARBA00023125"/>
    </source>
</evidence>
<dbReference type="Gene3D" id="1.10.10.10">
    <property type="entry name" value="Winged helix-like DNA-binding domain superfamily/Winged helix DNA-binding domain"/>
    <property type="match status" value="2"/>
</dbReference>
<evidence type="ECO:0000256" key="1">
    <source>
        <dbReference type="ARBA" id="ARBA00023015"/>
    </source>
</evidence>
<dbReference type="EMBL" id="AGWX01000001">
    <property type="protein sequence ID" value="EKS41708.1"/>
    <property type="molecule type" value="Genomic_DNA"/>
</dbReference>
<dbReference type="eggNOG" id="COG1733">
    <property type="taxonomic scope" value="Bacteria"/>
</dbReference>
<dbReference type="HOGENOM" id="CLU_068247_0_0_5"/>
<proteinExistence type="predicted"/>
<dbReference type="SUPFAM" id="SSF46785">
    <property type="entry name" value="Winged helix' DNA-binding domain"/>
    <property type="match status" value="2"/>
</dbReference>
<reference evidence="6 7" key="1">
    <citation type="submission" date="2012-04" db="EMBL/GenBank/DDBJ databases">
        <title>The Genome Sequence of Afipia broomeae ATCC 49717.</title>
        <authorList>
            <consortium name="The Broad Institute Genome Sequencing Platform"/>
            <person name="Earl A."/>
            <person name="Ward D."/>
            <person name="Feldgarden M."/>
            <person name="Gevers D."/>
            <person name="Huys G."/>
            <person name="Walker B."/>
            <person name="Young S.K."/>
            <person name="Zeng Q."/>
            <person name="Gargeya S."/>
            <person name="Fitzgerald M."/>
            <person name="Haas B."/>
            <person name="Abouelleil A."/>
            <person name="Alvarado L."/>
            <person name="Arachchi H.M."/>
            <person name="Berlin A."/>
            <person name="Chapman S.B."/>
            <person name="Goldberg J."/>
            <person name="Griggs A."/>
            <person name="Gujja S."/>
            <person name="Hansen M."/>
            <person name="Howarth C."/>
            <person name="Imamovic A."/>
            <person name="Larimer J."/>
            <person name="McCowen C."/>
            <person name="Montmayeur A."/>
            <person name="Murphy C."/>
            <person name="Neiman D."/>
            <person name="Pearson M."/>
            <person name="Priest M."/>
            <person name="Roberts A."/>
            <person name="Saif S."/>
            <person name="Shea T."/>
            <person name="Sisk P."/>
            <person name="Sykes S."/>
            <person name="Wortman J."/>
            <person name="Nusbaum C."/>
            <person name="Birren B."/>
        </authorList>
    </citation>
    <scope>NUCLEOTIDE SEQUENCE [LARGE SCALE GENOMIC DNA]</scope>
    <source>
        <strain evidence="6 7">ATCC 49717</strain>
    </source>
</reference>
<keyword evidence="3" id="KW-0804">Transcription</keyword>
<feature type="region of interest" description="Disordered" evidence="4">
    <location>
        <begin position="1"/>
        <end position="20"/>
    </location>
</feature>
<dbReference type="PANTHER" id="PTHR33204:SF36">
    <property type="entry name" value="TRANSCRIPTIONAL REGULATORY PROTEIN"/>
    <property type="match status" value="1"/>
</dbReference>
<feature type="region of interest" description="Disordered" evidence="4">
    <location>
        <begin position="170"/>
        <end position="194"/>
    </location>
</feature>
<keyword evidence="7" id="KW-1185">Reference proteome</keyword>
<dbReference type="Pfam" id="PF01638">
    <property type="entry name" value="HxlR"/>
    <property type="match status" value="2"/>
</dbReference>
<keyword evidence="1" id="KW-0805">Transcription regulation</keyword>
<protein>
    <recommendedName>
        <fullName evidence="5">HTH hxlR-type domain-containing protein</fullName>
    </recommendedName>
</protein>
<dbReference type="PANTHER" id="PTHR33204">
    <property type="entry name" value="TRANSCRIPTIONAL REGULATOR, MARR FAMILY"/>
    <property type="match status" value="1"/>
</dbReference>
<dbReference type="PROSITE" id="PS51118">
    <property type="entry name" value="HTH_HXLR"/>
    <property type="match status" value="2"/>
</dbReference>
<dbReference type="Proteomes" id="UP000001096">
    <property type="component" value="Unassembled WGS sequence"/>
</dbReference>
<comment type="caution">
    <text evidence="6">The sequence shown here is derived from an EMBL/GenBank/DDBJ whole genome shotgun (WGS) entry which is preliminary data.</text>
</comment>
<feature type="domain" description="HTH hxlR-type" evidence="5">
    <location>
        <begin position="36"/>
        <end position="133"/>
    </location>
</feature>
<feature type="compositionally biased region" description="Basic and acidic residues" evidence="4">
    <location>
        <begin position="181"/>
        <end position="194"/>
    </location>
</feature>
<dbReference type="RefSeq" id="WP_006019512.1">
    <property type="nucleotide sequence ID" value="NZ_KB375282.1"/>
</dbReference>
<dbReference type="InterPro" id="IPR002577">
    <property type="entry name" value="HTH_HxlR"/>
</dbReference>
<name>K8PTM7_9BRAD</name>
<gene>
    <name evidence="6" type="ORF">HMPREF9695_00800</name>
</gene>
<dbReference type="InterPro" id="IPR036388">
    <property type="entry name" value="WH-like_DNA-bd_sf"/>
</dbReference>
<accession>K8PTM7</accession>
<organism evidence="6 7">
    <name type="scientific">Afipia broomeae ATCC 49717</name>
    <dbReference type="NCBI Taxonomy" id="883078"/>
    <lineage>
        <taxon>Bacteria</taxon>
        <taxon>Pseudomonadati</taxon>
        <taxon>Pseudomonadota</taxon>
        <taxon>Alphaproteobacteria</taxon>
        <taxon>Hyphomicrobiales</taxon>
        <taxon>Nitrobacteraceae</taxon>
        <taxon>Afipia</taxon>
    </lineage>
</organism>
<evidence type="ECO:0000313" key="7">
    <source>
        <dbReference type="Proteomes" id="UP000001096"/>
    </source>
</evidence>
<dbReference type="PATRIC" id="fig|883078.3.peg.825"/>
<dbReference type="AlphaFoldDB" id="K8PTM7"/>
<evidence type="ECO:0000259" key="5">
    <source>
        <dbReference type="PROSITE" id="PS51118"/>
    </source>
</evidence>
<evidence type="ECO:0000313" key="6">
    <source>
        <dbReference type="EMBL" id="EKS41708.1"/>
    </source>
</evidence>